<dbReference type="InterPro" id="IPR044968">
    <property type="entry name" value="PRD1"/>
</dbReference>
<dbReference type="PANTHER" id="PTHR36379:SF1">
    <property type="entry name" value="PUTATIVE RECOMBINATION INITIATION DEFECT 1-RELATED"/>
    <property type="match status" value="1"/>
</dbReference>
<evidence type="ECO:0000313" key="2">
    <source>
        <dbReference type="Proteomes" id="UP000250321"/>
    </source>
</evidence>
<comment type="caution">
    <text evidence="1">The sequence shown here is derived from an EMBL/GenBank/DDBJ whole genome shotgun (WGS) entry which is preliminary data.</text>
</comment>
<dbReference type="GO" id="GO:0042138">
    <property type="term" value="P:meiotic DNA double-strand break formation"/>
    <property type="evidence" value="ECO:0007669"/>
    <property type="project" value="InterPro"/>
</dbReference>
<organism evidence="1 2">
    <name type="scientific">Prunus yedoensis var. nudiflora</name>
    <dbReference type="NCBI Taxonomy" id="2094558"/>
    <lineage>
        <taxon>Eukaryota</taxon>
        <taxon>Viridiplantae</taxon>
        <taxon>Streptophyta</taxon>
        <taxon>Embryophyta</taxon>
        <taxon>Tracheophyta</taxon>
        <taxon>Spermatophyta</taxon>
        <taxon>Magnoliopsida</taxon>
        <taxon>eudicotyledons</taxon>
        <taxon>Gunneridae</taxon>
        <taxon>Pentapetalae</taxon>
        <taxon>rosids</taxon>
        <taxon>fabids</taxon>
        <taxon>Rosales</taxon>
        <taxon>Rosaceae</taxon>
        <taxon>Amygdaloideae</taxon>
        <taxon>Amygdaleae</taxon>
        <taxon>Prunus</taxon>
    </lineage>
</organism>
<sequence>MEENIADICVLAKLIYEYDCIIKKNPQKLKDPVVKSCVQVLDILSKAEQALKRRLVVGFTTLVPVLNYVADIPFHPVQNQTLKLILNCISDFPGMVSSSHITALVPVVAKMLKKHL</sequence>
<dbReference type="PANTHER" id="PTHR36379">
    <property type="entry name" value="PROTEIN PRD1"/>
    <property type="match status" value="1"/>
</dbReference>
<dbReference type="OrthoDB" id="2019943at2759"/>
<proteinExistence type="predicted"/>
<dbReference type="AlphaFoldDB" id="A0A314Z4M8"/>
<evidence type="ECO:0000313" key="1">
    <source>
        <dbReference type="EMBL" id="PQQ14029.1"/>
    </source>
</evidence>
<name>A0A314Z4M8_PRUYE</name>
<reference evidence="1 2" key="1">
    <citation type="submission" date="2018-02" db="EMBL/GenBank/DDBJ databases">
        <title>Draft genome of wild Prunus yedoensis var. nudiflora.</title>
        <authorList>
            <person name="Baek S."/>
            <person name="Kim J.-H."/>
            <person name="Choi K."/>
            <person name="Kim G.-B."/>
            <person name="Cho A."/>
            <person name="Jang H."/>
            <person name="Shin C.-H."/>
            <person name="Yu H.-J."/>
            <person name="Mun J.-H."/>
        </authorList>
    </citation>
    <scope>NUCLEOTIDE SEQUENCE [LARGE SCALE GENOMIC DNA]</scope>
    <source>
        <strain evidence="2">cv. Jeju island</strain>
        <tissue evidence="1">Leaf</tissue>
    </source>
</reference>
<dbReference type="Proteomes" id="UP000250321">
    <property type="component" value="Unassembled WGS sequence"/>
</dbReference>
<accession>A0A314Z4M8</accession>
<gene>
    <name evidence="1" type="ORF">Pyn_37755</name>
</gene>
<dbReference type="EMBL" id="PJQY01000276">
    <property type="protein sequence ID" value="PQQ14029.1"/>
    <property type="molecule type" value="Genomic_DNA"/>
</dbReference>
<protein>
    <submittedName>
        <fullName evidence="1">Protein PRD1</fullName>
    </submittedName>
</protein>
<dbReference type="STRING" id="2094558.A0A314Z4M8"/>
<keyword evidence="2" id="KW-1185">Reference proteome</keyword>